<sequence>MTTPQQPQENLNLEPVPPKAHKLSIKIQDPRYGSSRQATIQLKSTTPLQKAINAFEKFHGINSGESPYGYFYESQRLEVDMTPESLEMRDGDVVEAQVHMIGGV</sequence>
<evidence type="ECO:0000313" key="3">
    <source>
        <dbReference type="EMBL" id="CAG8958840.1"/>
    </source>
</evidence>
<dbReference type="AlphaFoldDB" id="A0A9N9L269"/>
<dbReference type="InterPro" id="IPR022617">
    <property type="entry name" value="Rad60/SUMO-like_dom"/>
</dbReference>
<evidence type="ECO:0000259" key="2">
    <source>
        <dbReference type="Pfam" id="PF11976"/>
    </source>
</evidence>
<comment type="caution">
    <text evidence="3">The sequence shown here is derived from an EMBL/GenBank/DDBJ whole genome shotgun (WGS) entry which is preliminary data.</text>
</comment>
<feature type="region of interest" description="Disordered" evidence="1">
    <location>
        <begin position="1"/>
        <end position="20"/>
    </location>
</feature>
<dbReference type="Proteomes" id="UP000696280">
    <property type="component" value="Unassembled WGS sequence"/>
</dbReference>
<dbReference type="CDD" id="cd01763">
    <property type="entry name" value="Ubl_SUMO_like"/>
    <property type="match status" value="1"/>
</dbReference>
<accession>A0A9N9L269</accession>
<gene>
    <name evidence="3" type="ORF">HYFRA_00011791</name>
</gene>
<protein>
    <recommendedName>
        <fullName evidence="2">Rad60/SUMO-like domain-containing protein</fullName>
    </recommendedName>
</protein>
<name>A0A9N9L269_9HELO</name>
<keyword evidence="4" id="KW-1185">Reference proteome</keyword>
<feature type="compositionally biased region" description="Polar residues" evidence="1">
    <location>
        <begin position="1"/>
        <end position="11"/>
    </location>
</feature>
<dbReference type="Gene3D" id="3.10.20.90">
    <property type="entry name" value="Phosphatidylinositol 3-kinase Catalytic Subunit, Chain A, domain 1"/>
    <property type="match status" value="1"/>
</dbReference>
<evidence type="ECO:0000313" key="4">
    <source>
        <dbReference type="Proteomes" id="UP000696280"/>
    </source>
</evidence>
<dbReference type="OrthoDB" id="442921at2759"/>
<dbReference type="SUPFAM" id="SSF54236">
    <property type="entry name" value="Ubiquitin-like"/>
    <property type="match status" value="1"/>
</dbReference>
<feature type="domain" description="Rad60/SUMO-like" evidence="2">
    <location>
        <begin position="37"/>
        <end position="97"/>
    </location>
</feature>
<evidence type="ECO:0000256" key="1">
    <source>
        <dbReference type="SAM" id="MobiDB-lite"/>
    </source>
</evidence>
<dbReference type="Pfam" id="PF11976">
    <property type="entry name" value="Rad60-SLD"/>
    <property type="match status" value="1"/>
</dbReference>
<organism evidence="3 4">
    <name type="scientific">Hymenoscyphus fraxineus</name>
    <dbReference type="NCBI Taxonomy" id="746836"/>
    <lineage>
        <taxon>Eukaryota</taxon>
        <taxon>Fungi</taxon>
        <taxon>Dikarya</taxon>
        <taxon>Ascomycota</taxon>
        <taxon>Pezizomycotina</taxon>
        <taxon>Leotiomycetes</taxon>
        <taxon>Helotiales</taxon>
        <taxon>Helotiaceae</taxon>
        <taxon>Hymenoscyphus</taxon>
    </lineage>
</organism>
<dbReference type="InterPro" id="IPR029071">
    <property type="entry name" value="Ubiquitin-like_domsf"/>
</dbReference>
<dbReference type="EMBL" id="CAJVRL010000085">
    <property type="protein sequence ID" value="CAG8958840.1"/>
    <property type="molecule type" value="Genomic_DNA"/>
</dbReference>
<proteinExistence type="predicted"/>
<reference evidence="3" key="1">
    <citation type="submission" date="2021-07" db="EMBL/GenBank/DDBJ databases">
        <authorList>
            <person name="Durling M."/>
        </authorList>
    </citation>
    <scope>NUCLEOTIDE SEQUENCE</scope>
</reference>